<keyword evidence="3" id="KW-1185">Reference proteome</keyword>
<protein>
    <submittedName>
        <fullName evidence="2">Uncharacterized protein</fullName>
    </submittedName>
</protein>
<name>A0A235BBL0_9BACL</name>
<dbReference type="EMBL" id="NOWF01000002">
    <property type="protein sequence ID" value="OYD08955.1"/>
    <property type="molecule type" value="Genomic_DNA"/>
</dbReference>
<dbReference type="Gene3D" id="2.60.120.200">
    <property type="match status" value="1"/>
</dbReference>
<dbReference type="Proteomes" id="UP000215459">
    <property type="component" value="Unassembled WGS sequence"/>
</dbReference>
<reference evidence="2 3" key="1">
    <citation type="submission" date="2017-07" db="EMBL/GenBank/DDBJ databases">
        <title>The genome sequence of Paludifilum halophilum highlights mechanisms for microbial adaptation to high salt environemnts.</title>
        <authorList>
            <person name="Belbahri L."/>
        </authorList>
    </citation>
    <scope>NUCLEOTIDE SEQUENCE [LARGE SCALE GENOMIC DNA]</scope>
    <source>
        <strain evidence="2 3">DSM 102817</strain>
    </source>
</reference>
<dbReference type="Gene3D" id="2.60.120.260">
    <property type="entry name" value="Galactose-binding domain-like"/>
    <property type="match status" value="1"/>
</dbReference>
<organism evidence="2 3">
    <name type="scientific">Paludifilum halophilum</name>
    <dbReference type="NCBI Taxonomy" id="1642702"/>
    <lineage>
        <taxon>Bacteria</taxon>
        <taxon>Bacillati</taxon>
        <taxon>Bacillota</taxon>
        <taxon>Bacilli</taxon>
        <taxon>Bacillales</taxon>
        <taxon>Thermoactinomycetaceae</taxon>
        <taxon>Paludifilum</taxon>
    </lineage>
</organism>
<evidence type="ECO:0000313" key="3">
    <source>
        <dbReference type="Proteomes" id="UP000215459"/>
    </source>
</evidence>
<feature type="compositionally biased region" description="Polar residues" evidence="1">
    <location>
        <begin position="286"/>
        <end position="296"/>
    </location>
</feature>
<dbReference type="OrthoDB" id="9802444at2"/>
<sequence>MNHIRFETVDDAFDSTDFHFVHTGFAERDRIALDPVSVRVPGSGHFYFSPQQDEAELTLMFRYIGDRFHRDADAFSQRLYNRRRPVRIILPEEDDRYYPGQVIHLSTQAQHPKMGILKAQVRLYRPFAWRRWRDHEINMDNPWIHFSQSVVPVRTEYRLTGSVISIPYYNEGVDLPPTFEVEGADYPRFMLEGQDVRYDRRVEGVLTLGLEGMTAREDGASRDAFLVGDPLVIPHGQHDIRVHYQLKSDSAYTVVHQGTADWQGGSFINTRVATDGETGEGIGTIPVNTPEFSRSSPGYHEDGTPASGPRYDPGKTGCAVRMEKEVTQELSDAGFQDLDTYWNRSGVKPTDSVRGAARILRASSGDGTDRVYLYQTVPVSEQEEITIQVNLRKAGGVDHCVLRLSFYDAEGRLLTPFYRNVADELTEDFRTVSLTDTAPAGSVSVRAFLIDDGGTRRNELEVEAVQPMLTKTAHTWGWHLEGTKAAETLSIPGGSMLNEEAGSIGVWVYKDGTGRAGFIWDTAGSNRFLFYRYAGDQTYNLWMNGANVFDGKGTPAPGIGWHYWEVRWVNGRVEWYLDGEIVSLQDESGEARTELIPDFSGVETFFIGSDNRGGRQWNHLIDDFRISNRDRNPEERYDPASGDPIPNDEKTSLLFDFDRRFRGESGGLFISENIGIHLERNVSEGRMAFKQTPYGSVDLETRWDFGRGYGSWEPVGADGRISAIRSDTDLSHARMQYCIRFHTFDVSRPHRLQRVTIDFPCRKEGRLRIQNRKRLL</sequence>
<comment type="caution">
    <text evidence="2">The sequence shown here is derived from an EMBL/GenBank/DDBJ whole genome shotgun (WGS) entry which is preliminary data.</text>
</comment>
<dbReference type="Pfam" id="PF13385">
    <property type="entry name" value="Laminin_G_3"/>
    <property type="match status" value="1"/>
</dbReference>
<evidence type="ECO:0000313" key="2">
    <source>
        <dbReference type="EMBL" id="OYD08955.1"/>
    </source>
</evidence>
<evidence type="ECO:0000256" key="1">
    <source>
        <dbReference type="SAM" id="MobiDB-lite"/>
    </source>
</evidence>
<proteinExistence type="predicted"/>
<dbReference type="InterPro" id="IPR013320">
    <property type="entry name" value="ConA-like_dom_sf"/>
</dbReference>
<dbReference type="SUPFAM" id="SSF49899">
    <property type="entry name" value="Concanavalin A-like lectins/glucanases"/>
    <property type="match status" value="1"/>
</dbReference>
<dbReference type="AlphaFoldDB" id="A0A235BBL0"/>
<feature type="region of interest" description="Disordered" evidence="1">
    <location>
        <begin position="275"/>
        <end position="312"/>
    </location>
</feature>
<gene>
    <name evidence="2" type="ORF">CHM34_04045</name>
</gene>
<dbReference type="RefSeq" id="WP_094263303.1">
    <property type="nucleotide sequence ID" value="NZ_NOWF01000002.1"/>
</dbReference>
<accession>A0A235BBL0</accession>